<dbReference type="InterPro" id="IPR005627">
    <property type="entry name" value="CutC-like"/>
</dbReference>
<dbReference type="SUPFAM" id="SSF110395">
    <property type="entry name" value="CutC-like"/>
    <property type="match status" value="1"/>
</dbReference>
<evidence type="ECO:0000313" key="3">
    <source>
        <dbReference type="EMBL" id="RGE56929.1"/>
    </source>
</evidence>
<comment type="caution">
    <text evidence="2">Once thought to be involved in copper homeostasis, experiments in E.coli have shown this is not the case.</text>
</comment>
<organism evidence="3 4">
    <name type="scientific">Eisenbergiella massiliensis</name>
    <dbReference type="NCBI Taxonomy" id="1720294"/>
    <lineage>
        <taxon>Bacteria</taxon>
        <taxon>Bacillati</taxon>
        <taxon>Bacillota</taxon>
        <taxon>Clostridia</taxon>
        <taxon>Lachnospirales</taxon>
        <taxon>Lachnospiraceae</taxon>
        <taxon>Eisenbergiella</taxon>
    </lineage>
</organism>
<comment type="subcellular location">
    <subcellularLocation>
        <location evidence="2">Cytoplasm</location>
    </subcellularLocation>
</comment>
<evidence type="ECO:0000313" key="4">
    <source>
        <dbReference type="Proteomes" id="UP000260812"/>
    </source>
</evidence>
<dbReference type="Gene3D" id="3.20.20.380">
    <property type="entry name" value="Copper homeostasis (CutC) domain"/>
    <property type="match status" value="1"/>
</dbReference>
<name>A0A3E3HYQ6_9FIRM</name>
<dbReference type="PANTHER" id="PTHR12598:SF0">
    <property type="entry name" value="COPPER HOMEOSTASIS PROTEIN CUTC HOMOLOG"/>
    <property type="match status" value="1"/>
</dbReference>
<evidence type="ECO:0000256" key="2">
    <source>
        <dbReference type="HAMAP-Rule" id="MF_00795"/>
    </source>
</evidence>
<keyword evidence="2" id="KW-0963">Cytoplasm</keyword>
<dbReference type="HAMAP" id="MF_00795">
    <property type="entry name" value="CutC"/>
    <property type="match status" value="1"/>
</dbReference>
<dbReference type="InterPro" id="IPR036822">
    <property type="entry name" value="CutC-like_dom_sf"/>
</dbReference>
<keyword evidence="4" id="KW-1185">Reference proteome</keyword>
<dbReference type="GeneID" id="97989336"/>
<dbReference type="PANTHER" id="PTHR12598">
    <property type="entry name" value="COPPER HOMEOSTASIS PROTEIN CUTC"/>
    <property type="match status" value="1"/>
</dbReference>
<dbReference type="EMBL" id="QVLV01000019">
    <property type="protein sequence ID" value="RGE56929.1"/>
    <property type="molecule type" value="Genomic_DNA"/>
</dbReference>
<gene>
    <name evidence="2" type="primary">cutC</name>
    <name evidence="3" type="ORF">DXC51_21340</name>
</gene>
<comment type="caution">
    <text evidence="3">The sequence shown here is derived from an EMBL/GenBank/DDBJ whole genome shotgun (WGS) entry which is preliminary data.</text>
</comment>
<dbReference type="RefSeq" id="WP_021635440.1">
    <property type="nucleotide sequence ID" value="NZ_CANNOQ010000043.1"/>
</dbReference>
<sequence>MSSYLLECCVDSAESALLAEKGGADRLELCSNLIIGGTTPTLALYRQIRRHSSIRIHALIRPRFGDFLYSQEEFQIILEEVKQFRQAGAEGVVIGCLTPEGRLDMEAMKQLMEAAEGMSVTLHRAFDMCRDPFEALEQAKALGINTILTSGQAPSCLEGIELLKKLQAQAGPDLTILAGAGINAGAVRTLLEQTSLTAYHMSGKRILESGMQFRNPRVSMGLPGMSEYEIWQTDENAVRAVRRLLDEAAR</sequence>
<comment type="similarity">
    <text evidence="1 2">Belongs to the CutC family.</text>
</comment>
<dbReference type="Pfam" id="PF03932">
    <property type="entry name" value="CutC"/>
    <property type="match status" value="1"/>
</dbReference>
<accession>A0A3E3HYQ6</accession>
<dbReference type="GO" id="GO:0005507">
    <property type="term" value="F:copper ion binding"/>
    <property type="evidence" value="ECO:0007669"/>
    <property type="project" value="TreeGrafter"/>
</dbReference>
<dbReference type="GO" id="GO:0005737">
    <property type="term" value="C:cytoplasm"/>
    <property type="evidence" value="ECO:0007669"/>
    <property type="project" value="UniProtKB-SubCell"/>
</dbReference>
<dbReference type="AlphaFoldDB" id="A0A3E3HYQ6"/>
<proteinExistence type="inferred from homology"/>
<protein>
    <recommendedName>
        <fullName evidence="2">PF03932 family protein CutC</fullName>
    </recommendedName>
</protein>
<dbReference type="Proteomes" id="UP000260812">
    <property type="component" value="Unassembled WGS sequence"/>
</dbReference>
<evidence type="ECO:0000256" key="1">
    <source>
        <dbReference type="ARBA" id="ARBA00007768"/>
    </source>
</evidence>
<dbReference type="FunFam" id="3.20.20.380:FF:000001">
    <property type="entry name" value="Copper homeostasis protein CutC"/>
    <property type="match status" value="1"/>
</dbReference>
<reference evidence="3" key="1">
    <citation type="submission" date="2018-08" db="EMBL/GenBank/DDBJ databases">
        <title>A genome reference for cultivated species of the human gut microbiota.</title>
        <authorList>
            <person name="Zou Y."/>
            <person name="Xue W."/>
            <person name="Luo G."/>
        </authorList>
    </citation>
    <scope>NUCLEOTIDE SEQUENCE [LARGE SCALE GENOMIC DNA]</scope>
    <source>
        <strain evidence="3">TF05-5AC</strain>
    </source>
</reference>